<proteinExistence type="predicted"/>
<dbReference type="AlphaFoldDB" id="A0A1Z2SC07"/>
<organism evidence="2 3">
    <name type="scientific">Vibrio gazogenes</name>
    <dbReference type="NCBI Taxonomy" id="687"/>
    <lineage>
        <taxon>Bacteria</taxon>
        <taxon>Pseudomonadati</taxon>
        <taxon>Pseudomonadota</taxon>
        <taxon>Gammaproteobacteria</taxon>
        <taxon>Vibrionales</taxon>
        <taxon>Vibrionaceae</taxon>
        <taxon>Vibrio</taxon>
    </lineage>
</organism>
<dbReference type="KEGG" id="vga:BSQ33_02345"/>
<gene>
    <name evidence="2" type="ORF">BSQ33_02345</name>
</gene>
<accession>A0A1Z2SC07</accession>
<sequence>MAHDIHNVKLCPNGGAFFIFTIVDLLYFLFAIMRKEVLKYTFEWRMISTMQSSTQMVALFYFHHCGSVIFSVRNDAKGSIEIYI</sequence>
<name>A0A1Z2SC07_VIBGA</name>
<feature type="transmembrane region" description="Helical" evidence="1">
    <location>
        <begin position="15"/>
        <end position="33"/>
    </location>
</feature>
<keyword evidence="1" id="KW-0812">Transmembrane</keyword>
<evidence type="ECO:0000313" key="3">
    <source>
        <dbReference type="Proteomes" id="UP000196708"/>
    </source>
</evidence>
<reference evidence="2 3" key="1">
    <citation type="submission" date="2016-12" db="EMBL/GenBank/DDBJ databases">
        <authorList>
            <person name="Song W.-J."/>
            <person name="Kurnit D.M."/>
        </authorList>
    </citation>
    <scope>NUCLEOTIDE SEQUENCE [LARGE SCALE GENOMIC DNA]</scope>
    <source>
        <strain evidence="2 3">ATCC 43942</strain>
    </source>
</reference>
<dbReference type="EMBL" id="CP018835">
    <property type="protein sequence ID" value="ASA54685.1"/>
    <property type="molecule type" value="Genomic_DNA"/>
</dbReference>
<keyword evidence="1" id="KW-0472">Membrane</keyword>
<keyword evidence="1" id="KW-1133">Transmembrane helix</keyword>
<dbReference type="Proteomes" id="UP000196708">
    <property type="component" value="Chromosome 1"/>
</dbReference>
<evidence type="ECO:0000313" key="2">
    <source>
        <dbReference type="EMBL" id="ASA54685.1"/>
    </source>
</evidence>
<protein>
    <submittedName>
        <fullName evidence="2">Uncharacterized protein</fullName>
    </submittedName>
</protein>
<evidence type="ECO:0000256" key="1">
    <source>
        <dbReference type="SAM" id="Phobius"/>
    </source>
</evidence>